<name>A0ABT4RCB9_9ACTN</name>
<evidence type="ECO:0000313" key="2">
    <source>
        <dbReference type="EMBL" id="MDA0136187.1"/>
    </source>
</evidence>
<reference evidence="2" key="1">
    <citation type="submission" date="2022-10" db="EMBL/GenBank/DDBJ databases">
        <title>The WGS of Solirubrobacter sp. CPCC 204708.</title>
        <authorList>
            <person name="Jiang Z."/>
        </authorList>
    </citation>
    <scope>NUCLEOTIDE SEQUENCE</scope>
    <source>
        <strain evidence="2">CPCC 204708</strain>
    </source>
</reference>
<gene>
    <name evidence="2" type="ORF">OJ962_01660</name>
</gene>
<keyword evidence="3" id="KW-1185">Reference proteome</keyword>
<dbReference type="RefSeq" id="WP_202953119.1">
    <property type="nucleotide sequence ID" value="NZ_JAPCID010000002.1"/>
</dbReference>
<evidence type="ECO:0000313" key="3">
    <source>
        <dbReference type="Proteomes" id="UP001147700"/>
    </source>
</evidence>
<dbReference type="EMBL" id="JAPCID010000002">
    <property type="protein sequence ID" value="MDA0136187.1"/>
    <property type="molecule type" value="Genomic_DNA"/>
</dbReference>
<dbReference type="Proteomes" id="UP001147700">
    <property type="component" value="Unassembled WGS sequence"/>
</dbReference>
<feature type="compositionally biased region" description="Low complexity" evidence="1">
    <location>
        <begin position="44"/>
        <end position="54"/>
    </location>
</feature>
<proteinExistence type="predicted"/>
<organism evidence="2 3">
    <name type="scientific">Solirubrobacter deserti</name>
    <dbReference type="NCBI Taxonomy" id="2282478"/>
    <lineage>
        <taxon>Bacteria</taxon>
        <taxon>Bacillati</taxon>
        <taxon>Actinomycetota</taxon>
        <taxon>Thermoleophilia</taxon>
        <taxon>Solirubrobacterales</taxon>
        <taxon>Solirubrobacteraceae</taxon>
        <taxon>Solirubrobacter</taxon>
    </lineage>
</organism>
<protein>
    <submittedName>
        <fullName evidence="2">Uncharacterized protein</fullName>
    </submittedName>
</protein>
<accession>A0ABT4RCB9</accession>
<comment type="caution">
    <text evidence="2">The sequence shown here is derived from an EMBL/GenBank/DDBJ whole genome shotgun (WGS) entry which is preliminary data.</text>
</comment>
<evidence type="ECO:0000256" key="1">
    <source>
        <dbReference type="SAM" id="MobiDB-lite"/>
    </source>
</evidence>
<feature type="region of interest" description="Disordered" evidence="1">
    <location>
        <begin position="40"/>
        <end position="60"/>
    </location>
</feature>
<sequence length="179" mass="18653">MERNFSGLFNRRVGPLGALVIVAVGIALTVAVAQLLPERDEPETAATPTPTATPCKALDPPYGKPPQDLTYDPVDAATRAQTVEALHPEEGGGKVDVREVRQGGVVVGRIVGVTSRDPTKYAARLIASADGELERGTGYAILPLESGARVAIGVKGCRTVLVNARDTDGTRLLAAAIFG</sequence>